<evidence type="ECO:0000256" key="1">
    <source>
        <dbReference type="ARBA" id="ARBA00022574"/>
    </source>
</evidence>
<keyword evidence="1" id="KW-0853">WD repeat</keyword>
<dbReference type="Pfam" id="PF25469">
    <property type="entry name" value="WHD_NWD1"/>
    <property type="match status" value="1"/>
</dbReference>
<dbReference type="InterPro" id="IPR057588">
    <property type="entry name" value="NWD1/2-like_WH"/>
</dbReference>
<dbReference type="AlphaFoldDB" id="A0A818F4M3"/>
<organism evidence="4 5">
    <name type="scientific">Rotaria socialis</name>
    <dbReference type="NCBI Taxonomy" id="392032"/>
    <lineage>
        <taxon>Eukaryota</taxon>
        <taxon>Metazoa</taxon>
        <taxon>Spiralia</taxon>
        <taxon>Gnathifera</taxon>
        <taxon>Rotifera</taxon>
        <taxon>Eurotatoria</taxon>
        <taxon>Bdelloidea</taxon>
        <taxon>Philodinida</taxon>
        <taxon>Philodinidae</taxon>
        <taxon>Rotaria</taxon>
    </lineage>
</organism>
<dbReference type="EMBL" id="CAJNYU010001808">
    <property type="protein sequence ID" value="CAF3469421.1"/>
    <property type="molecule type" value="Genomic_DNA"/>
</dbReference>
<proteinExistence type="predicted"/>
<protein>
    <recommendedName>
        <fullName evidence="3">NWD1/2-like winged helix-turn-helix domain-containing protein</fullName>
    </recommendedName>
</protein>
<accession>A0A818F4M3</accession>
<reference evidence="4" key="1">
    <citation type="submission" date="2021-02" db="EMBL/GenBank/DDBJ databases">
        <authorList>
            <person name="Nowell W R."/>
        </authorList>
    </citation>
    <scope>NUCLEOTIDE SEQUENCE</scope>
</reference>
<evidence type="ECO:0000259" key="3">
    <source>
        <dbReference type="Pfam" id="PF25469"/>
    </source>
</evidence>
<keyword evidence="2" id="KW-0677">Repeat</keyword>
<sequence length="260" mass="30845">MDKVYVILSVSRSVHLSSSYDVQIREIIERIEKENCLIELPFISETINMQDLTLYIKSELNSIQRNINDSAVQVLSKSIYQQIDKQTQIFYILRLILNQSYLSQQSKQINLTNISIDEILNAYIDHCEQKFGRKICSFIFNYISSSQSAIAEIELLDILSCNNEFFLEYYQKDLPKHLRFPPSLWIAVKYILGPLLSERYFDLKVVLCWSHSFIRRHMKQRYLKKVEDIRIAHRDIANYFLEAFIESKPLVDMNRNLQIR</sequence>
<name>A0A818F4M3_9BILA</name>
<evidence type="ECO:0000313" key="5">
    <source>
        <dbReference type="Proteomes" id="UP000663869"/>
    </source>
</evidence>
<dbReference type="PANTHER" id="PTHR19871">
    <property type="entry name" value="BETA TRANSDUCIN-RELATED PROTEIN"/>
    <property type="match status" value="1"/>
</dbReference>
<feature type="domain" description="NWD1/2-like winged helix-turn-helix" evidence="3">
    <location>
        <begin position="107"/>
        <end position="229"/>
    </location>
</feature>
<comment type="caution">
    <text evidence="4">The sequence shown here is derived from an EMBL/GenBank/DDBJ whole genome shotgun (WGS) entry which is preliminary data.</text>
</comment>
<dbReference type="PANTHER" id="PTHR19871:SF41">
    <property type="entry name" value="NACHT DOMAIN- AND WD REPEAT-CONTAINING PROTEIN 1-LIKE"/>
    <property type="match status" value="1"/>
</dbReference>
<evidence type="ECO:0000313" key="4">
    <source>
        <dbReference type="EMBL" id="CAF3469421.1"/>
    </source>
</evidence>
<dbReference type="Proteomes" id="UP000663869">
    <property type="component" value="Unassembled WGS sequence"/>
</dbReference>
<dbReference type="InterPro" id="IPR052752">
    <property type="entry name" value="NACHT-WD_repeat"/>
</dbReference>
<evidence type="ECO:0000256" key="2">
    <source>
        <dbReference type="ARBA" id="ARBA00022737"/>
    </source>
</evidence>
<gene>
    <name evidence="4" type="ORF">FME351_LOCUS14715</name>
</gene>